<evidence type="ECO:0000256" key="8">
    <source>
        <dbReference type="ARBA" id="ARBA00023170"/>
    </source>
</evidence>
<evidence type="ECO:0000256" key="12">
    <source>
        <dbReference type="SAM" id="Phobius"/>
    </source>
</evidence>
<feature type="transmembrane region" description="Helical" evidence="12">
    <location>
        <begin position="594"/>
        <end position="614"/>
    </location>
</feature>
<evidence type="ECO:0000256" key="6">
    <source>
        <dbReference type="ARBA" id="ARBA00023065"/>
    </source>
</evidence>
<evidence type="ECO:0000256" key="13">
    <source>
        <dbReference type="SAM" id="SignalP"/>
    </source>
</evidence>
<dbReference type="SMART" id="SM00918">
    <property type="entry name" value="Lig_chan-Glu_bd"/>
    <property type="match status" value="1"/>
</dbReference>
<keyword evidence="9" id="KW-0325">Glycoprotein</keyword>
<name>A0AAN8G4P8_PATCE</name>
<keyword evidence="8" id="KW-0675">Receptor</keyword>
<keyword evidence="10" id="KW-1071">Ligand-gated ion channel</keyword>
<dbReference type="SMART" id="SM00079">
    <property type="entry name" value="PBPe"/>
    <property type="match status" value="1"/>
</dbReference>
<protein>
    <submittedName>
        <fullName evidence="16">Uncharacterized protein</fullName>
    </submittedName>
</protein>
<dbReference type="GO" id="GO:0015276">
    <property type="term" value="F:ligand-gated monoatomic ion channel activity"/>
    <property type="evidence" value="ECO:0007669"/>
    <property type="project" value="InterPro"/>
</dbReference>
<keyword evidence="11" id="KW-0407">Ion channel</keyword>
<feature type="domain" description="Ionotropic glutamate receptor C-terminal" evidence="14">
    <location>
        <begin position="212"/>
        <end position="569"/>
    </location>
</feature>
<dbReference type="Proteomes" id="UP001347796">
    <property type="component" value="Unassembled WGS sequence"/>
</dbReference>
<evidence type="ECO:0000256" key="1">
    <source>
        <dbReference type="ARBA" id="ARBA00004651"/>
    </source>
</evidence>
<dbReference type="GO" id="GO:0050906">
    <property type="term" value="P:detection of stimulus involved in sensory perception"/>
    <property type="evidence" value="ECO:0007669"/>
    <property type="project" value="UniProtKB-ARBA"/>
</dbReference>
<dbReference type="InterPro" id="IPR052192">
    <property type="entry name" value="Insect_Ionotropic_Sensory_Rcpt"/>
</dbReference>
<evidence type="ECO:0000313" key="17">
    <source>
        <dbReference type="Proteomes" id="UP001347796"/>
    </source>
</evidence>
<feature type="transmembrane region" description="Helical" evidence="12">
    <location>
        <begin position="338"/>
        <end position="356"/>
    </location>
</feature>
<comment type="caution">
    <text evidence="16">The sequence shown here is derived from an EMBL/GenBank/DDBJ whole genome shotgun (WGS) entry which is preliminary data.</text>
</comment>
<dbReference type="Gene3D" id="3.40.190.10">
    <property type="entry name" value="Periplasmic binding protein-like II"/>
    <property type="match status" value="2"/>
</dbReference>
<dbReference type="AlphaFoldDB" id="A0AAN8G4P8"/>
<keyword evidence="3" id="KW-1003">Cell membrane</keyword>
<dbReference type="PANTHER" id="PTHR42643">
    <property type="entry name" value="IONOTROPIC RECEPTOR 20A-RELATED"/>
    <property type="match status" value="1"/>
</dbReference>
<evidence type="ECO:0000256" key="2">
    <source>
        <dbReference type="ARBA" id="ARBA00022448"/>
    </source>
</evidence>
<keyword evidence="17" id="KW-1185">Reference proteome</keyword>
<evidence type="ECO:0000256" key="4">
    <source>
        <dbReference type="ARBA" id="ARBA00022692"/>
    </source>
</evidence>
<keyword evidence="4 12" id="KW-0812">Transmembrane</keyword>
<dbReference type="SUPFAM" id="SSF53850">
    <property type="entry name" value="Periplasmic binding protein-like II"/>
    <property type="match status" value="1"/>
</dbReference>
<comment type="subcellular location">
    <subcellularLocation>
        <location evidence="1">Cell membrane</location>
        <topology evidence="1">Multi-pass membrane protein</topology>
    </subcellularLocation>
</comment>
<feature type="domain" description="Ionotropic glutamate receptor L-glutamate and glycine-binding" evidence="15">
    <location>
        <begin position="219"/>
        <end position="281"/>
    </location>
</feature>
<reference evidence="16 17" key="1">
    <citation type="submission" date="2024-01" db="EMBL/GenBank/DDBJ databases">
        <title>The genome of the rayed Mediterranean limpet Patella caerulea (Linnaeus, 1758).</title>
        <authorList>
            <person name="Anh-Thu Weber A."/>
            <person name="Halstead-Nussloch G."/>
        </authorList>
    </citation>
    <scope>NUCLEOTIDE SEQUENCE [LARGE SCALE GENOMIC DNA]</scope>
    <source>
        <strain evidence="16">AATW-2023a</strain>
        <tissue evidence="16">Whole specimen</tissue>
    </source>
</reference>
<evidence type="ECO:0000256" key="3">
    <source>
        <dbReference type="ARBA" id="ARBA00022475"/>
    </source>
</evidence>
<proteinExistence type="predicted"/>
<dbReference type="Pfam" id="PF00060">
    <property type="entry name" value="Lig_chan"/>
    <property type="match status" value="1"/>
</dbReference>
<keyword evidence="7 12" id="KW-0472">Membrane</keyword>
<evidence type="ECO:0000259" key="14">
    <source>
        <dbReference type="SMART" id="SM00079"/>
    </source>
</evidence>
<dbReference type="GO" id="GO:0005886">
    <property type="term" value="C:plasma membrane"/>
    <property type="evidence" value="ECO:0007669"/>
    <property type="project" value="UniProtKB-SubCell"/>
</dbReference>
<sequence length="621" mass="70961">MSRRILFFCLILGTLSSSDSFLSSKTFWSKPTIGFIRDIMKVLKWDEITVIYKDVDPLMDLFIEDLLEMLDTVNIRRTIYKMEVSNLNTSLYQIHKAHFPNIQILYITTDNPETESHVMKTANDFDFNSNRATDFRVKSKWLLLTFPVVMKALDEILTDLCHVTVIHQSVGGCFGVSNLIKKENRNFWSSVPNLSIVQDIFPNVKFHFNGRRLLIGSLPYRLIREEVINGISVYTGWMIDLLEDMAADLNFTYEITEPTTGVWGVKTDNNTWDGLIGQVQRREIDILYAEYMVTAERSQLMDFILPPVMTSSTGIVYRNPGEEEETWSSLFKPFNTSVYIMLLVSFILLSFLYIATETFPLLDLALEQNMEYPKSLQILFDILGCLFLQAGHIHPRTSKGRYLYASWLIFCVVFAAVYTANLTSSLLVKTPKTPFTSLGELVEQKTWGYGLLKNSAIQGMFENSTDEENRKVWEGIVKQNKTDPSVLSENIDDLLDKVLNGNFALVDVDVLKHVRSRNDCFLSVIDNIVTTQHISFAVPLDSPLKKDLDQYMIRRFEAGLLVDRYNLKQSPSCSSSYVYRHDRPFSIGNIKGSFGILGMGLMVSILGLLLECFLKFSKGSK</sequence>
<evidence type="ECO:0000256" key="9">
    <source>
        <dbReference type="ARBA" id="ARBA00023180"/>
    </source>
</evidence>
<keyword evidence="13" id="KW-0732">Signal</keyword>
<dbReference type="InterPro" id="IPR001320">
    <property type="entry name" value="Iontro_rcpt_C"/>
</dbReference>
<evidence type="ECO:0000256" key="5">
    <source>
        <dbReference type="ARBA" id="ARBA00022989"/>
    </source>
</evidence>
<evidence type="ECO:0000313" key="16">
    <source>
        <dbReference type="EMBL" id="KAK6165925.1"/>
    </source>
</evidence>
<evidence type="ECO:0000256" key="11">
    <source>
        <dbReference type="ARBA" id="ARBA00023303"/>
    </source>
</evidence>
<keyword evidence="6" id="KW-0406">Ion transport</keyword>
<feature type="transmembrane region" description="Helical" evidence="12">
    <location>
        <begin position="376"/>
        <end position="395"/>
    </location>
</feature>
<dbReference type="EMBL" id="JAZGQO010000021">
    <property type="protein sequence ID" value="KAK6165925.1"/>
    <property type="molecule type" value="Genomic_DNA"/>
</dbReference>
<gene>
    <name evidence="16" type="ORF">SNE40_022731</name>
</gene>
<keyword evidence="2" id="KW-0813">Transport</keyword>
<dbReference type="InterPro" id="IPR019594">
    <property type="entry name" value="Glu/Gly-bd"/>
</dbReference>
<feature type="transmembrane region" description="Helical" evidence="12">
    <location>
        <begin position="402"/>
        <end position="420"/>
    </location>
</feature>
<dbReference type="Pfam" id="PF10613">
    <property type="entry name" value="Lig_chan-Glu_bd"/>
    <property type="match status" value="1"/>
</dbReference>
<feature type="chain" id="PRO_5043038806" evidence="13">
    <location>
        <begin position="21"/>
        <end position="621"/>
    </location>
</feature>
<evidence type="ECO:0000259" key="15">
    <source>
        <dbReference type="SMART" id="SM00918"/>
    </source>
</evidence>
<accession>A0AAN8G4P8</accession>
<evidence type="ECO:0000256" key="7">
    <source>
        <dbReference type="ARBA" id="ARBA00023136"/>
    </source>
</evidence>
<evidence type="ECO:0000256" key="10">
    <source>
        <dbReference type="ARBA" id="ARBA00023286"/>
    </source>
</evidence>
<keyword evidence="5 12" id="KW-1133">Transmembrane helix</keyword>
<dbReference type="PANTHER" id="PTHR42643:SF30">
    <property type="entry name" value="IONOTROPIC RECEPTOR 40A-RELATED"/>
    <property type="match status" value="1"/>
</dbReference>
<feature type="signal peptide" evidence="13">
    <location>
        <begin position="1"/>
        <end position="20"/>
    </location>
</feature>
<organism evidence="16 17">
    <name type="scientific">Patella caerulea</name>
    <name type="common">Rayed Mediterranean limpet</name>
    <dbReference type="NCBI Taxonomy" id="87958"/>
    <lineage>
        <taxon>Eukaryota</taxon>
        <taxon>Metazoa</taxon>
        <taxon>Spiralia</taxon>
        <taxon>Lophotrochozoa</taxon>
        <taxon>Mollusca</taxon>
        <taxon>Gastropoda</taxon>
        <taxon>Patellogastropoda</taxon>
        <taxon>Patelloidea</taxon>
        <taxon>Patellidae</taxon>
        <taxon>Patella</taxon>
    </lineage>
</organism>